<feature type="binding site" evidence="9">
    <location>
        <position position="151"/>
    </location>
    <ligand>
        <name>(R)-pantoate</name>
        <dbReference type="ChEBI" id="CHEBI:15980"/>
    </ligand>
</feature>
<keyword evidence="5 9" id="KW-0566">Pantothenate biosynthesis</keyword>
<dbReference type="EMBL" id="JACSQO010000007">
    <property type="protein sequence ID" value="MBD7945213.1"/>
    <property type="molecule type" value="Genomic_DNA"/>
</dbReference>
<protein>
    <recommendedName>
        <fullName evidence="9">Pantothenate synthetase</fullName>
        <shortName evidence="9">PS</shortName>
        <ecNumber evidence="9">6.3.2.1</ecNumber>
    </recommendedName>
    <alternativeName>
        <fullName evidence="9">Pantoate--beta-alanine ligase</fullName>
    </alternativeName>
    <alternativeName>
        <fullName evidence="9">Pantoate-activating enzyme</fullName>
    </alternativeName>
</protein>
<evidence type="ECO:0000256" key="2">
    <source>
        <dbReference type="ARBA" id="ARBA00009256"/>
    </source>
</evidence>
<keyword evidence="11" id="KW-1185">Reference proteome</keyword>
<comment type="subcellular location">
    <subcellularLocation>
        <location evidence="9">Cytoplasm</location>
    </subcellularLocation>
</comment>
<keyword evidence="4 9" id="KW-0436">Ligase</keyword>
<evidence type="ECO:0000256" key="8">
    <source>
        <dbReference type="ARBA" id="ARBA00048258"/>
    </source>
</evidence>
<dbReference type="Gene3D" id="3.40.50.620">
    <property type="entry name" value="HUPs"/>
    <property type="match status" value="1"/>
</dbReference>
<dbReference type="InterPro" id="IPR042176">
    <property type="entry name" value="Pantoate_ligase_C"/>
</dbReference>
<evidence type="ECO:0000313" key="11">
    <source>
        <dbReference type="Proteomes" id="UP000640786"/>
    </source>
</evidence>
<comment type="subunit">
    <text evidence="9">Homodimer.</text>
</comment>
<evidence type="ECO:0000256" key="4">
    <source>
        <dbReference type="ARBA" id="ARBA00022598"/>
    </source>
</evidence>
<reference evidence="10 11" key="1">
    <citation type="submission" date="2020-08" db="EMBL/GenBank/DDBJ databases">
        <title>A Genomic Blueprint of the Chicken Gut Microbiome.</title>
        <authorList>
            <person name="Gilroy R."/>
            <person name="Ravi A."/>
            <person name="Getino M."/>
            <person name="Pursley I."/>
            <person name="Horton D.L."/>
            <person name="Alikhan N.-F."/>
            <person name="Baker D."/>
            <person name="Gharbi K."/>
            <person name="Hall N."/>
            <person name="Watson M."/>
            <person name="Adriaenssens E.M."/>
            <person name="Foster-Nyarko E."/>
            <person name="Jarju S."/>
            <person name="Secka A."/>
            <person name="Antonio M."/>
            <person name="Oren A."/>
            <person name="Chaudhuri R."/>
            <person name="La Ragione R.M."/>
            <person name="Hildebrand F."/>
            <person name="Pallen M.J."/>
        </authorList>
    </citation>
    <scope>NUCLEOTIDE SEQUENCE [LARGE SCALE GENOMIC DNA]</scope>
    <source>
        <strain evidence="10 11">Sa2BUA9</strain>
    </source>
</reference>
<feature type="binding site" evidence="9">
    <location>
        <begin position="28"/>
        <end position="35"/>
    </location>
    <ligand>
        <name>ATP</name>
        <dbReference type="ChEBI" id="CHEBI:30616"/>
    </ligand>
</feature>
<dbReference type="Proteomes" id="UP000640786">
    <property type="component" value="Unassembled WGS sequence"/>
</dbReference>
<feature type="binding site" evidence="9">
    <location>
        <position position="174"/>
    </location>
    <ligand>
        <name>ATP</name>
        <dbReference type="ChEBI" id="CHEBI:30616"/>
    </ligand>
</feature>
<dbReference type="Gene3D" id="3.30.1300.10">
    <property type="entry name" value="Pantoate-beta-alanine ligase, C-terminal domain"/>
    <property type="match status" value="1"/>
</dbReference>
<evidence type="ECO:0000256" key="3">
    <source>
        <dbReference type="ARBA" id="ARBA00022490"/>
    </source>
</evidence>
<evidence type="ECO:0000256" key="9">
    <source>
        <dbReference type="HAMAP-Rule" id="MF_00158"/>
    </source>
</evidence>
<comment type="catalytic activity">
    <reaction evidence="8 9">
        <text>(R)-pantoate + beta-alanine + ATP = (R)-pantothenate + AMP + diphosphate + H(+)</text>
        <dbReference type="Rhea" id="RHEA:10912"/>
        <dbReference type="ChEBI" id="CHEBI:15378"/>
        <dbReference type="ChEBI" id="CHEBI:15980"/>
        <dbReference type="ChEBI" id="CHEBI:29032"/>
        <dbReference type="ChEBI" id="CHEBI:30616"/>
        <dbReference type="ChEBI" id="CHEBI:33019"/>
        <dbReference type="ChEBI" id="CHEBI:57966"/>
        <dbReference type="ChEBI" id="CHEBI:456215"/>
        <dbReference type="EC" id="6.3.2.1"/>
    </reaction>
</comment>
<keyword evidence="6 9" id="KW-0547">Nucleotide-binding</keyword>
<dbReference type="SUPFAM" id="SSF52374">
    <property type="entry name" value="Nucleotidylyl transferase"/>
    <property type="match status" value="1"/>
</dbReference>
<dbReference type="PANTHER" id="PTHR21299">
    <property type="entry name" value="CYTIDYLATE KINASE/PANTOATE-BETA-ALANINE LIGASE"/>
    <property type="match status" value="1"/>
</dbReference>
<feature type="binding site" evidence="9">
    <location>
        <begin position="182"/>
        <end position="185"/>
    </location>
    <ligand>
        <name>ATP</name>
        <dbReference type="ChEBI" id="CHEBI:30616"/>
    </ligand>
</feature>
<evidence type="ECO:0000256" key="1">
    <source>
        <dbReference type="ARBA" id="ARBA00004990"/>
    </source>
</evidence>
<dbReference type="InterPro" id="IPR014729">
    <property type="entry name" value="Rossmann-like_a/b/a_fold"/>
</dbReference>
<comment type="pathway">
    <text evidence="1 9">Cofactor biosynthesis; (R)-pantothenate biosynthesis; (R)-pantothenate from (R)-pantoate and beta-alanine: step 1/1.</text>
</comment>
<dbReference type="RefSeq" id="WP_151110140.1">
    <property type="nucleotide sequence ID" value="NZ_JACSQO010000007.1"/>
</dbReference>
<proteinExistence type="inferred from homology"/>
<comment type="caution">
    <text evidence="10">The sequence shown here is derived from an EMBL/GenBank/DDBJ whole genome shotgun (WGS) entry which is preliminary data.</text>
</comment>
<evidence type="ECO:0000256" key="5">
    <source>
        <dbReference type="ARBA" id="ARBA00022655"/>
    </source>
</evidence>
<evidence type="ECO:0000256" key="7">
    <source>
        <dbReference type="ARBA" id="ARBA00022840"/>
    </source>
</evidence>
<dbReference type="CDD" id="cd00560">
    <property type="entry name" value="PanC"/>
    <property type="match status" value="1"/>
</dbReference>
<sequence>MRTVQTIDELKAIISNHKQQTIGFVATMGYLHEGHKTLLTKARAENEFVVASIFVNPAQFGPNEDLDRYPRDIERDTKIATEAGVDLLFVPTPDEMYPFESGITINAGEISTKLCGATRPGHFDGVLKVVSKLFHLIQPTKAYFGQKDAQQLAIIKLFVEAYNFPLEIVGVPTVREEDGLAKSSRNVFLSEKERDEAPHIYKALNLAKDTWLRTKDIEGAIAKAKQYINENTSGKIDYLEALAYPTLQPVNEYTEEVLFATAVFFEKARLIDNMIVNIKEVQ</sequence>
<name>A0ABR8RBN1_9BACI</name>
<feature type="active site" description="Proton donor" evidence="9">
    <location>
        <position position="35"/>
    </location>
</feature>
<dbReference type="Pfam" id="PF02569">
    <property type="entry name" value="Pantoate_ligase"/>
    <property type="match status" value="1"/>
</dbReference>
<keyword evidence="3 9" id="KW-0963">Cytoplasm</keyword>
<dbReference type="InterPro" id="IPR003721">
    <property type="entry name" value="Pantoate_ligase"/>
</dbReference>
<organism evidence="10 11">
    <name type="scientific">Psychrobacillus faecigallinarum</name>
    <dbReference type="NCBI Taxonomy" id="2762235"/>
    <lineage>
        <taxon>Bacteria</taxon>
        <taxon>Bacillati</taxon>
        <taxon>Bacillota</taxon>
        <taxon>Bacilli</taxon>
        <taxon>Bacillales</taxon>
        <taxon>Bacillaceae</taxon>
        <taxon>Psychrobacillus</taxon>
    </lineage>
</organism>
<dbReference type="HAMAP" id="MF_00158">
    <property type="entry name" value="PanC"/>
    <property type="match status" value="1"/>
</dbReference>
<evidence type="ECO:0000313" key="10">
    <source>
        <dbReference type="EMBL" id="MBD7945213.1"/>
    </source>
</evidence>
<comment type="function">
    <text evidence="9">Catalyzes the condensation of pantoate with beta-alanine in an ATP-dependent reaction via a pantoyl-adenylate intermediate.</text>
</comment>
<dbReference type="NCBIfam" id="TIGR00018">
    <property type="entry name" value="panC"/>
    <property type="match status" value="1"/>
</dbReference>
<gene>
    <name evidence="9" type="primary">panC</name>
    <name evidence="10" type="ORF">H9650_13885</name>
</gene>
<keyword evidence="7 9" id="KW-0067">ATP-binding</keyword>
<comment type="similarity">
    <text evidence="2 9">Belongs to the pantothenate synthetase family.</text>
</comment>
<feature type="binding site" evidence="9">
    <location>
        <begin position="145"/>
        <end position="148"/>
    </location>
    <ligand>
        <name>ATP</name>
        <dbReference type="ChEBI" id="CHEBI:30616"/>
    </ligand>
</feature>
<comment type="miscellaneous">
    <text evidence="9">The reaction proceeds by a bi uni uni bi ping pong mechanism.</text>
</comment>
<dbReference type="EC" id="6.3.2.1" evidence="9"/>
<dbReference type="GO" id="GO:0004592">
    <property type="term" value="F:pantoate-beta-alanine ligase activity"/>
    <property type="evidence" value="ECO:0007669"/>
    <property type="project" value="UniProtKB-EC"/>
</dbReference>
<feature type="binding site" evidence="9">
    <location>
        <position position="59"/>
    </location>
    <ligand>
        <name>(R)-pantoate</name>
        <dbReference type="ChEBI" id="CHEBI:15980"/>
    </ligand>
</feature>
<feature type="binding site" evidence="9">
    <location>
        <position position="59"/>
    </location>
    <ligand>
        <name>beta-alanine</name>
        <dbReference type="ChEBI" id="CHEBI:57966"/>
    </ligand>
</feature>
<accession>A0ABR8RBN1</accession>
<dbReference type="PANTHER" id="PTHR21299:SF1">
    <property type="entry name" value="PANTOATE--BETA-ALANINE LIGASE"/>
    <property type="match status" value="1"/>
</dbReference>
<evidence type="ECO:0000256" key="6">
    <source>
        <dbReference type="ARBA" id="ARBA00022741"/>
    </source>
</evidence>